<dbReference type="AlphaFoldDB" id="A0A9R1WP32"/>
<proteinExistence type="predicted"/>
<evidence type="ECO:0000313" key="7">
    <source>
        <dbReference type="Proteomes" id="UP000235145"/>
    </source>
</evidence>
<dbReference type="PROSITE" id="PS50966">
    <property type="entry name" value="ZF_SWIM"/>
    <property type="match status" value="1"/>
</dbReference>
<evidence type="ECO:0000256" key="2">
    <source>
        <dbReference type="ARBA" id="ARBA00022771"/>
    </source>
</evidence>
<keyword evidence="7" id="KW-1185">Reference proteome</keyword>
<evidence type="ECO:0000259" key="5">
    <source>
        <dbReference type="PROSITE" id="PS50966"/>
    </source>
</evidence>
<dbReference type="Pfam" id="PF04434">
    <property type="entry name" value="SWIM"/>
    <property type="match status" value="1"/>
</dbReference>
<dbReference type="EMBL" id="NBSK02000001">
    <property type="protein sequence ID" value="KAJ0227204.1"/>
    <property type="molecule type" value="Genomic_DNA"/>
</dbReference>
<dbReference type="SMART" id="SM00575">
    <property type="entry name" value="ZnF_PMZ"/>
    <property type="match status" value="1"/>
</dbReference>
<keyword evidence="2 4" id="KW-0863">Zinc-finger</keyword>
<evidence type="ECO:0000256" key="4">
    <source>
        <dbReference type="PROSITE-ProRule" id="PRU00325"/>
    </source>
</evidence>
<gene>
    <name evidence="6" type="ORF">LSAT_V11C100010810</name>
</gene>
<accession>A0A9R1WP32</accession>
<evidence type="ECO:0000256" key="1">
    <source>
        <dbReference type="ARBA" id="ARBA00022723"/>
    </source>
</evidence>
<protein>
    <recommendedName>
        <fullName evidence="5">SWIM-type domain-containing protein</fullName>
    </recommendedName>
</protein>
<dbReference type="PANTHER" id="PTHR47718:SF7">
    <property type="entry name" value="PROTEIN FAR1-RELATED SEQUENCE"/>
    <property type="match status" value="1"/>
</dbReference>
<keyword evidence="1" id="KW-0479">Metal-binding</keyword>
<dbReference type="GO" id="GO:0008270">
    <property type="term" value="F:zinc ion binding"/>
    <property type="evidence" value="ECO:0007669"/>
    <property type="project" value="UniProtKB-KW"/>
</dbReference>
<reference evidence="6 7" key="1">
    <citation type="journal article" date="2017" name="Nat. Commun.">
        <title>Genome assembly with in vitro proximity ligation data and whole-genome triplication in lettuce.</title>
        <authorList>
            <person name="Reyes-Chin-Wo S."/>
            <person name="Wang Z."/>
            <person name="Yang X."/>
            <person name="Kozik A."/>
            <person name="Arikit S."/>
            <person name="Song C."/>
            <person name="Xia L."/>
            <person name="Froenicke L."/>
            <person name="Lavelle D.O."/>
            <person name="Truco M.J."/>
            <person name="Xia R."/>
            <person name="Zhu S."/>
            <person name="Xu C."/>
            <person name="Xu H."/>
            <person name="Xu X."/>
            <person name="Cox K."/>
            <person name="Korf I."/>
            <person name="Meyers B.C."/>
            <person name="Michelmore R.W."/>
        </authorList>
    </citation>
    <scope>NUCLEOTIDE SEQUENCE [LARGE SCALE GENOMIC DNA]</scope>
    <source>
        <strain evidence="7">cv. Salinas</strain>
        <tissue evidence="6">Seedlings</tissue>
    </source>
</reference>
<organism evidence="6 7">
    <name type="scientific">Lactuca sativa</name>
    <name type="common">Garden lettuce</name>
    <dbReference type="NCBI Taxonomy" id="4236"/>
    <lineage>
        <taxon>Eukaryota</taxon>
        <taxon>Viridiplantae</taxon>
        <taxon>Streptophyta</taxon>
        <taxon>Embryophyta</taxon>
        <taxon>Tracheophyta</taxon>
        <taxon>Spermatophyta</taxon>
        <taxon>Magnoliopsida</taxon>
        <taxon>eudicotyledons</taxon>
        <taxon>Gunneridae</taxon>
        <taxon>Pentapetalae</taxon>
        <taxon>asterids</taxon>
        <taxon>campanulids</taxon>
        <taxon>Asterales</taxon>
        <taxon>Asteraceae</taxon>
        <taxon>Cichorioideae</taxon>
        <taxon>Cichorieae</taxon>
        <taxon>Lactucinae</taxon>
        <taxon>Lactuca</taxon>
    </lineage>
</organism>
<name>A0A9R1WP32_LACSA</name>
<dbReference type="Proteomes" id="UP000235145">
    <property type="component" value="Unassembled WGS sequence"/>
</dbReference>
<evidence type="ECO:0000256" key="3">
    <source>
        <dbReference type="ARBA" id="ARBA00022833"/>
    </source>
</evidence>
<dbReference type="PANTHER" id="PTHR47718">
    <property type="entry name" value="OS01G0519700 PROTEIN"/>
    <property type="match status" value="1"/>
</dbReference>
<feature type="domain" description="SWIM-type" evidence="5">
    <location>
        <begin position="114"/>
        <end position="152"/>
    </location>
</feature>
<dbReference type="InterPro" id="IPR006564">
    <property type="entry name" value="Znf_PMZ"/>
</dbReference>
<evidence type="ECO:0000313" key="6">
    <source>
        <dbReference type="EMBL" id="KAJ0227204.1"/>
    </source>
</evidence>
<comment type="caution">
    <text evidence="6">The sequence shown here is derived from an EMBL/GenBank/DDBJ whole genome shotgun (WGS) entry which is preliminary data.</text>
</comment>
<keyword evidence="3" id="KW-0862">Zinc</keyword>
<sequence length="328" mass="37755">MTTSGRSESSNSFFDEFVNSRTMLNEFVVQYDKEVESRRAMKTSRLQDYELKGSSLSIQLIEAKAGECYTRKNFEIFQKEWIQATSNLTHETISKCTEEIKYWVGQLDVDKTHWRVVIFRLKDKVNVTCSCAKFEAYDILCKHYLYVIKKRHAQTLLNHYILPRWSLDARFKVDTRSIGLNKMKNEKEVSALTLWYVCANSTKAIEHATNSPSKIRKLNTLLVKFLEDEVIQKNLNAPENPSQHSCAGITQVDTMPQFSIRDPAILTNTKGLPKNATTIKYSLEMVKKKRRTCSHCKGLGHYATGCLMKKSYLAAWFVVSFVEVLGDL</sequence>
<dbReference type="InterPro" id="IPR007527">
    <property type="entry name" value="Znf_SWIM"/>
</dbReference>